<evidence type="ECO:0000313" key="2">
    <source>
        <dbReference type="Proteomes" id="UP001138500"/>
    </source>
</evidence>
<protein>
    <submittedName>
        <fullName evidence="1">Uncharacterized protein</fullName>
    </submittedName>
</protein>
<dbReference type="Proteomes" id="UP001138500">
    <property type="component" value="Unassembled WGS sequence"/>
</dbReference>
<keyword evidence="2" id="KW-1185">Reference proteome</keyword>
<name>A0A9W7W4R3_9PEZI</name>
<evidence type="ECO:0000313" key="1">
    <source>
        <dbReference type="EMBL" id="KAH9838161.1"/>
    </source>
</evidence>
<dbReference type="EMBL" id="RIBY02000735">
    <property type="protein sequence ID" value="KAH9838161.1"/>
    <property type="molecule type" value="Genomic_DNA"/>
</dbReference>
<sequence>MDGGGIGREWSEGVLGAAGNKRGGGDAAGAEALWKVSWWVWVFASRCEGEGGWFAYLAGECWWDVGGVAGLLLVSVLGSHDGLLWMSGKRTNSVSM</sequence>
<accession>A0A9W7W4R3</accession>
<dbReference type="AlphaFoldDB" id="A0A9W7W4R3"/>
<reference evidence="1 2" key="1">
    <citation type="journal article" date="2018" name="IMA Fungus">
        <title>IMA Genome-F 10: Nine draft genome sequences of Claviceps purpurea s.lat., including C. arundinis, C. humidiphila, and C. cf. spartinae, pseudomolecules for the pitch canker pathogen Fusarium circinatum, draft genome of Davidsoniella eucalypti, Grosmannia galeiformis, Quambalaria eucalypti, and Teratosphaeria destructans.</title>
        <authorList>
            <person name="Wingfield B.D."/>
            <person name="Liu M."/>
            <person name="Nguyen H.D."/>
            <person name="Lane F.A."/>
            <person name="Morgan S.W."/>
            <person name="De Vos L."/>
            <person name="Wilken P.M."/>
            <person name="Duong T.A."/>
            <person name="Aylward J."/>
            <person name="Coetzee M.P."/>
            <person name="Dadej K."/>
            <person name="De Beer Z.W."/>
            <person name="Findlay W."/>
            <person name="Havenga M."/>
            <person name="Kolarik M."/>
            <person name="Menzies J.G."/>
            <person name="Naidoo K."/>
            <person name="Pochopski O."/>
            <person name="Shoukouhi P."/>
            <person name="Santana Q.C."/>
            <person name="Seifert K.A."/>
            <person name="Soal N."/>
            <person name="Steenkamp E.T."/>
            <person name="Tatham C.T."/>
            <person name="van der Nest M.A."/>
            <person name="Wingfield M.J."/>
        </authorList>
    </citation>
    <scope>NUCLEOTIDE SEQUENCE [LARGE SCALE GENOMIC DNA]</scope>
    <source>
        <strain evidence="1">CMW44962</strain>
    </source>
</reference>
<comment type="caution">
    <text evidence="1">The sequence shown here is derived from an EMBL/GenBank/DDBJ whole genome shotgun (WGS) entry which is preliminary data.</text>
</comment>
<gene>
    <name evidence="1" type="ORF">Tdes44962_MAKER08262</name>
</gene>
<proteinExistence type="predicted"/>
<reference evidence="1 2" key="2">
    <citation type="journal article" date="2021" name="Curr. Genet.">
        <title>Genetic response to nitrogen starvation in the aggressive Eucalyptus foliar pathogen Teratosphaeria destructans.</title>
        <authorList>
            <person name="Havenga M."/>
            <person name="Wingfield B.D."/>
            <person name="Wingfield M.J."/>
            <person name="Dreyer L.L."/>
            <person name="Roets F."/>
            <person name="Aylward J."/>
        </authorList>
    </citation>
    <scope>NUCLEOTIDE SEQUENCE [LARGE SCALE GENOMIC DNA]</scope>
    <source>
        <strain evidence="1">CMW44962</strain>
    </source>
</reference>
<organism evidence="1 2">
    <name type="scientific">Teratosphaeria destructans</name>
    <dbReference type="NCBI Taxonomy" id="418781"/>
    <lineage>
        <taxon>Eukaryota</taxon>
        <taxon>Fungi</taxon>
        <taxon>Dikarya</taxon>
        <taxon>Ascomycota</taxon>
        <taxon>Pezizomycotina</taxon>
        <taxon>Dothideomycetes</taxon>
        <taxon>Dothideomycetidae</taxon>
        <taxon>Mycosphaerellales</taxon>
        <taxon>Teratosphaeriaceae</taxon>
        <taxon>Teratosphaeria</taxon>
    </lineage>
</organism>